<feature type="compositionally biased region" description="Low complexity" evidence="1">
    <location>
        <begin position="50"/>
        <end position="63"/>
    </location>
</feature>
<keyword evidence="2" id="KW-1133">Transmembrane helix</keyword>
<feature type="transmembrane region" description="Helical" evidence="2">
    <location>
        <begin position="371"/>
        <end position="393"/>
    </location>
</feature>
<protein>
    <recommendedName>
        <fullName evidence="3">DUF8175 domain-containing protein</fullName>
    </recommendedName>
</protein>
<keyword evidence="2" id="KW-0472">Membrane</keyword>
<feature type="region of interest" description="Disordered" evidence="1">
    <location>
        <begin position="559"/>
        <end position="579"/>
    </location>
</feature>
<dbReference type="RefSeq" id="WP_239675876.1">
    <property type="nucleotide sequence ID" value="NZ_CP070499.1"/>
</dbReference>
<feature type="transmembrane region" description="Helical" evidence="2">
    <location>
        <begin position="343"/>
        <end position="366"/>
    </location>
</feature>
<proteinExistence type="predicted"/>
<organism evidence="4 5">
    <name type="scientific">Natronosporangium hydrolyticum</name>
    <dbReference type="NCBI Taxonomy" id="2811111"/>
    <lineage>
        <taxon>Bacteria</taxon>
        <taxon>Bacillati</taxon>
        <taxon>Actinomycetota</taxon>
        <taxon>Actinomycetes</taxon>
        <taxon>Micromonosporales</taxon>
        <taxon>Micromonosporaceae</taxon>
        <taxon>Natronosporangium</taxon>
    </lineage>
</organism>
<feature type="domain" description="DUF8175" evidence="3">
    <location>
        <begin position="45"/>
        <end position="221"/>
    </location>
</feature>
<feature type="transmembrane region" description="Helical" evidence="2">
    <location>
        <begin position="405"/>
        <end position="430"/>
    </location>
</feature>
<sequence>MSPGLHRRRGSNRALWYAAVAAALAIIAVAAALHMRLSDGGPDPQPGPTGHPQQTDRPVDPAQPDSPPAAPILPDDELVWASLCGVPLPYSDRYGPHRREGDRGLGFAREPAGAVLAALHLAVLVSPQVGPDTFAPTLTGRVIGPDATVFAHRVHDQYEDAREIAQVPYGEPLCPIYGTVRGFQLDSFSPDAASLRLLIEAPGVDGVPQLAGVLMQLTWLEADSIREALRSLIVRAVTAWVNMPPPDITNPATILQGWMLPFTILVATGGILWQALLMILTRRGEPLINVIKGLVAVALWGVVAVTGTNLLLAFTDAYSRWILTGGLDGNADDLVERLSNLMIAWPGAPLALVLILGPIVMIANFFQLALLLFRGAAVIILTGLLQLAAAGSFTTGTSGWLRKVLTWHLALVLYKPLAATIYAIAFMLIGDEDNEGLQLWPIGMATLGMSIIALPALLRFLSWPVGGIQSGTGGLGTLAAAGGASLHAAASLRGVTDHARDMERRHTPNTGNPPSAPTSTASTPPTATPPVFTGPTPAAAAPAAGTGTAAAGTAASGTAASGTAASGATAGAAAASGPAAPVVAGVVAVGQATVGAVKKGAQAASENTAEGQR</sequence>
<keyword evidence="2" id="KW-0812">Transmembrane</keyword>
<evidence type="ECO:0000256" key="1">
    <source>
        <dbReference type="SAM" id="MobiDB-lite"/>
    </source>
</evidence>
<feature type="region of interest" description="Disordered" evidence="1">
    <location>
        <begin position="498"/>
        <end position="544"/>
    </location>
</feature>
<dbReference type="InterPro" id="IPR058488">
    <property type="entry name" value="DUF8175"/>
</dbReference>
<gene>
    <name evidence="4" type="ORF">JQS43_19720</name>
</gene>
<dbReference type="EMBL" id="CP070499">
    <property type="protein sequence ID" value="QSB13768.1"/>
    <property type="molecule type" value="Genomic_DNA"/>
</dbReference>
<dbReference type="AlphaFoldDB" id="A0A895YJ15"/>
<dbReference type="KEGG" id="nhy:JQS43_19720"/>
<evidence type="ECO:0000313" key="5">
    <source>
        <dbReference type="Proteomes" id="UP000662857"/>
    </source>
</evidence>
<feature type="transmembrane region" description="Helical" evidence="2">
    <location>
        <begin position="258"/>
        <end position="281"/>
    </location>
</feature>
<feature type="transmembrane region" description="Helical" evidence="2">
    <location>
        <begin position="293"/>
        <end position="314"/>
    </location>
</feature>
<name>A0A895YJ15_9ACTN</name>
<feature type="transmembrane region" description="Helical" evidence="2">
    <location>
        <begin position="14"/>
        <end position="35"/>
    </location>
</feature>
<evidence type="ECO:0000313" key="4">
    <source>
        <dbReference type="EMBL" id="QSB13768.1"/>
    </source>
</evidence>
<keyword evidence="5" id="KW-1185">Reference proteome</keyword>
<dbReference type="Proteomes" id="UP000662857">
    <property type="component" value="Chromosome"/>
</dbReference>
<feature type="region of interest" description="Disordered" evidence="1">
    <location>
        <begin position="38"/>
        <end position="72"/>
    </location>
</feature>
<evidence type="ECO:0000256" key="2">
    <source>
        <dbReference type="SAM" id="Phobius"/>
    </source>
</evidence>
<dbReference type="Pfam" id="PF26526">
    <property type="entry name" value="DUF8175"/>
    <property type="match status" value="1"/>
</dbReference>
<feature type="transmembrane region" description="Helical" evidence="2">
    <location>
        <begin position="442"/>
        <end position="461"/>
    </location>
</feature>
<feature type="compositionally biased region" description="Low complexity" evidence="1">
    <location>
        <begin position="517"/>
        <end position="544"/>
    </location>
</feature>
<accession>A0A895YJ15</accession>
<feature type="transmembrane region" description="Helical" evidence="2">
    <location>
        <begin position="473"/>
        <end position="495"/>
    </location>
</feature>
<evidence type="ECO:0000259" key="3">
    <source>
        <dbReference type="Pfam" id="PF26526"/>
    </source>
</evidence>
<reference evidence="4" key="1">
    <citation type="submission" date="2021-02" db="EMBL/GenBank/DDBJ databases">
        <title>Natrosporangium hydrolyticum gen. nov., sp. nov, a haloalkaliphilic actinobacterium from a soda solonchak soil.</title>
        <authorList>
            <person name="Sorokin D.Y."/>
            <person name="Khijniak T.V."/>
            <person name="Zakharycheva A.P."/>
            <person name="Boueva O.V."/>
            <person name="Ariskina E.V."/>
            <person name="Hahnke R.L."/>
            <person name="Bunk B."/>
            <person name="Sproer C."/>
            <person name="Schumann P."/>
            <person name="Evtushenko L.I."/>
            <person name="Kublanov I.V."/>
        </authorList>
    </citation>
    <scope>NUCLEOTIDE SEQUENCE</scope>
    <source>
        <strain evidence="4">DSM 106523</strain>
    </source>
</reference>